<comment type="subcellular location">
    <subcellularLocation>
        <location evidence="3">Cytoplasm</location>
    </subcellularLocation>
    <subcellularLocation>
        <location evidence="2">Nucleus</location>
    </subcellularLocation>
</comment>
<evidence type="ECO:0000256" key="8">
    <source>
        <dbReference type="ARBA" id="ARBA00022801"/>
    </source>
</evidence>
<keyword evidence="8" id="KW-0378">Hydrolase</keyword>
<comment type="function">
    <text evidence="11">Phosphatase that hydrolyzes imidodiphosphate, 3-phosphohistidine and 6-phospholysine. Has broad substrate specificity and can also hydrolyze inorganic diphosphate, but with lower efficiency.</text>
</comment>
<dbReference type="EMBL" id="CAXITT010000320">
    <property type="protein sequence ID" value="CAL1538990.1"/>
    <property type="molecule type" value="Genomic_DNA"/>
</dbReference>
<dbReference type="NCBIfam" id="TIGR01460">
    <property type="entry name" value="HAD-SF-IIA"/>
    <property type="match status" value="1"/>
</dbReference>
<dbReference type="Proteomes" id="UP001497497">
    <property type="component" value="Unassembled WGS sequence"/>
</dbReference>
<gene>
    <name evidence="14" type="ORF">GSLYS_00012811001</name>
</gene>
<evidence type="ECO:0000256" key="11">
    <source>
        <dbReference type="ARBA" id="ARBA00037258"/>
    </source>
</evidence>
<dbReference type="SUPFAM" id="SSF56784">
    <property type="entry name" value="HAD-like"/>
    <property type="match status" value="1"/>
</dbReference>
<feature type="non-terminal residue" evidence="14">
    <location>
        <position position="317"/>
    </location>
</feature>
<comment type="similarity">
    <text evidence="4">Belongs to the HAD-like hydrolase superfamily.</text>
</comment>
<evidence type="ECO:0000256" key="5">
    <source>
        <dbReference type="ARBA" id="ARBA00012146"/>
    </source>
</evidence>
<evidence type="ECO:0000256" key="10">
    <source>
        <dbReference type="ARBA" id="ARBA00023242"/>
    </source>
</evidence>
<evidence type="ECO:0000256" key="6">
    <source>
        <dbReference type="ARBA" id="ARBA00022490"/>
    </source>
</evidence>
<evidence type="ECO:0000256" key="7">
    <source>
        <dbReference type="ARBA" id="ARBA00022723"/>
    </source>
</evidence>
<dbReference type="NCBIfam" id="TIGR01458">
    <property type="entry name" value="HAD-SF-IIA-hyp3"/>
    <property type="match status" value="1"/>
</dbReference>
<keyword evidence="6" id="KW-0963">Cytoplasm</keyword>
<dbReference type="GO" id="GO:0005634">
    <property type="term" value="C:nucleus"/>
    <property type="evidence" value="ECO:0007669"/>
    <property type="project" value="UniProtKB-SubCell"/>
</dbReference>
<evidence type="ECO:0000313" key="15">
    <source>
        <dbReference type="Proteomes" id="UP001497497"/>
    </source>
</evidence>
<keyword evidence="7" id="KW-0479">Metal-binding</keyword>
<dbReference type="PANTHER" id="PTHR19288">
    <property type="entry name" value="4-NITROPHENYLPHOSPHATASE-RELATED"/>
    <property type="match status" value="1"/>
</dbReference>
<sequence>AEVHGFAAVHALTSLIKTSTYIVFIMEISSNSSKLNCGIKAVILDITGVLKESGPNGGTAVEGSIDALNRLYASGLTVRFCTNETTVTRNTLARQLRSLGFTIDEEKVFPPIPAMCKILEENKLRPHLLVHPDALSDFGHIDVKDPNCVIIGDATDQFTYENMNKAFQCLKGLEKPKLFALGKGKYYQEEGQLILDVGPFMKALEYATGVTAEIVGKPSSFFFNAVLRDMGTTARETVMVGDDIVSDIGGAQSCGMIGVLVRTGKFRPQDENHPDVKPDIIVDNLAKFVDLLLLTSRMPTKTSSFFHLSSGHANKNT</sequence>
<dbReference type="InterPro" id="IPR006357">
    <property type="entry name" value="HAD-SF_hydro_IIA"/>
</dbReference>
<dbReference type="CDD" id="cd07509">
    <property type="entry name" value="HAD_PPase"/>
    <property type="match status" value="1"/>
</dbReference>
<evidence type="ECO:0000256" key="13">
    <source>
        <dbReference type="ARBA" id="ARBA00047820"/>
    </source>
</evidence>
<evidence type="ECO:0000256" key="4">
    <source>
        <dbReference type="ARBA" id="ARBA00007958"/>
    </source>
</evidence>
<keyword evidence="15" id="KW-1185">Reference proteome</keyword>
<accession>A0AAV2I3Y5</accession>
<proteinExistence type="inferred from homology"/>
<dbReference type="PANTHER" id="PTHR19288:SF44">
    <property type="entry name" value="PHOSPHOLYSINE PHOSPHOHISTIDINE INORGANIC PYROPHOSPHATE PHOSPHATASE"/>
    <property type="match status" value="1"/>
</dbReference>
<protein>
    <recommendedName>
        <fullName evidence="12">Phospholysine phosphohistidine inorganic pyrophosphate phosphatase</fullName>
        <ecNumber evidence="5">3.6.1.1</ecNumber>
    </recommendedName>
</protein>
<name>A0AAV2I3Y5_LYMST</name>
<keyword evidence="10" id="KW-0539">Nucleus</keyword>
<organism evidence="14 15">
    <name type="scientific">Lymnaea stagnalis</name>
    <name type="common">Great pond snail</name>
    <name type="synonym">Helix stagnalis</name>
    <dbReference type="NCBI Taxonomy" id="6523"/>
    <lineage>
        <taxon>Eukaryota</taxon>
        <taxon>Metazoa</taxon>
        <taxon>Spiralia</taxon>
        <taxon>Lophotrochozoa</taxon>
        <taxon>Mollusca</taxon>
        <taxon>Gastropoda</taxon>
        <taxon>Heterobranchia</taxon>
        <taxon>Euthyneura</taxon>
        <taxon>Panpulmonata</taxon>
        <taxon>Hygrophila</taxon>
        <taxon>Lymnaeoidea</taxon>
        <taxon>Lymnaeidae</taxon>
        <taxon>Lymnaea</taxon>
    </lineage>
</organism>
<dbReference type="AlphaFoldDB" id="A0AAV2I3Y5"/>
<dbReference type="GO" id="GO:0004427">
    <property type="term" value="F:inorganic diphosphate phosphatase activity"/>
    <property type="evidence" value="ECO:0007669"/>
    <property type="project" value="UniProtKB-EC"/>
</dbReference>
<evidence type="ECO:0000256" key="12">
    <source>
        <dbReference type="ARBA" id="ARBA00039357"/>
    </source>
</evidence>
<dbReference type="GO" id="GO:0005829">
    <property type="term" value="C:cytosol"/>
    <property type="evidence" value="ECO:0007669"/>
    <property type="project" value="TreeGrafter"/>
</dbReference>
<dbReference type="InterPro" id="IPR006355">
    <property type="entry name" value="LHPP/HDHD2"/>
</dbReference>
<dbReference type="Gene3D" id="3.40.50.1000">
    <property type="entry name" value="HAD superfamily/HAD-like"/>
    <property type="match status" value="2"/>
</dbReference>
<dbReference type="Pfam" id="PF13242">
    <property type="entry name" value="Hydrolase_like"/>
    <property type="match status" value="1"/>
</dbReference>
<feature type="non-terminal residue" evidence="14">
    <location>
        <position position="1"/>
    </location>
</feature>
<comment type="catalytic activity">
    <reaction evidence="13">
        <text>diphosphate + H2O = 2 phosphate + H(+)</text>
        <dbReference type="Rhea" id="RHEA:24576"/>
        <dbReference type="ChEBI" id="CHEBI:15377"/>
        <dbReference type="ChEBI" id="CHEBI:15378"/>
        <dbReference type="ChEBI" id="CHEBI:33019"/>
        <dbReference type="ChEBI" id="CHEBI:43474"/>
        <dbReference type="EC" id="3.6.1.1"/>
    </reaction>
</comment>
<evidence type="ECO:0000256" key="1">
    <source>
        <dbReference type="ARBA" id="ARBA00001946"/>
    </source>
</evidence>
<comment type="caution">
    <text evidence="14">The sequence shown here is derived from an EMBL/GenBank/DDBJ whole genome shotgun (WGS) entry which is preliminary data.</text>
</comment>
<evidence type="ECO:0000256" key="2">
    <source>
        <dbReference type="ARBA" id="ARBA00004123"/>
    </source>
</evidence>
<evidence type="ECO:0000313" key="14">
    <source>
        <dbReference type="EMBL" id="CAL1538990.1"/>
    </source>
</evidence>
<dbReference type="InterPro" id="IPR036412">
    <property type="entry name" value="HAD-like_sf"/>
</dbReference>
<dbReference type="InterPro" id="IPR023214">
    <property type="entry name" value="HAD_sf"/>
</dbReference>
<dbReference type="GO" id="GO:0046872">
    <property type="term" value="F:metal ion binding"/>
    <property type="evidence" value="ECO:0007669"/>
    <property type="project" value="UniProtKB-KW"/>
</dbReference>
<dbReference type="GO" id="GO:0016791">
    <property type="term" value="F:phosphatase activity"/>
    <property type="evidence" value="ECO:0007669"/>
    <property type="project" value="InterPro"/>
</dbReference>
<evidence type="ECO:0000256" key="3">
    <source>
        <dbReference type="ARBA" id="ARBA00004496"/>
    </source>
</evidence>
<dbReference type="Pfam" id="PF13344">
    <property type="entry name" value="Hydrolase_6"/>
    <property type="match status" value="1"/>
</dbReference>
<evidence type="ECO:0000256" key="9">
    <source>
        <dbReference type="ARBA" id="ARBA00022842"/>
    </source>
</evidence>
<comment type="cofactor">
    <cofactor evidence="1">
        <name>Mg(2+)</name>
        <dbReference type="ChEBI" id="CHEBI:18420"/>
    </cofactor>
</comment>
<dbReference type="FunFam" id="3.40.50.1000:FF:000051">
    <property type="entry name" value="Phospholysine phosphohistidine inorganic pyrophosphate phosphatase"/>
    <property type="match status" value="1"/>
</dbReference>
<keyword evidence="9" id="KW-0460">Magnesium</keyword>
<reference evidence="14 15" key="1">
    <citation type="submission" date="2024-04" db="EMBL/GenBank/DDBJ databases">
        <authorList>
            <consortium name="Genoscope - CEA"/>
            <person name="William W."/>
        </authorList>
    </citation>
    <scope>NUCLEOTIDE SEQUENCE [LARGE SCALE GENOMIC DNA]</scope>
</reference>
<dbReference type="EC" id="3.6.1.1" evidence="5"/>